<sequence length="134" mass="15132">MNPLCHYCVAIVRIKFEINHHSSPALNGMSGNRIQIEKWDAAKDGDMNEENMKRKLKSQGYNYIVYEFSPGTDFPDHTHPMSKKDSIISGEFEFSMYGETVILTPGDMVEVPSNTVHNARVVGSKSVKFFDATK</sequence>
<keyword evidence="3" id="KW-1185">Reference proteome</keyword>
<comment type="caution">
    <text evidence="2">The sequence shown here is derived from an EMBL/GenBank/DDBJ whole genome shotgun (WGS) entry which is preliminary data.</text>
</comment>
<dbReference type="EMBL" id="JAZGQO010000006">
    <property type="protein sequence ID" value="KAK6184541.1"/>
    <property type="molecule type" value="Genomic_DNA"/>
</dbReference>
<name>A0AAN8Q1R0_PATCE</name>
<dbReference type="PANTHER" id="PTHR40112">
    <property type="entry name" value="H2HPP ISOMERASE"/>
    <property type="match status" value="1"/>
</dbReference>
<dbReference type="SUPFAM" id="SSF51182">
    <property type="entry name" value="RmlC-like cupins"/>
    <property type="match status" value="1"/>
</dbReference>
<dbReference type="Proteomes" id="UP001347796">
    <property type="component" value="Unassembled WGS sequence"/>
</dbReference>
<evidence type="ECO:0000313" key="2">
    <source>
        <dbReference type="EMBL" id="KAK6184541.1"/>
    </source>
</evidence>
<organism evidence="2 3">
    <name type="scientific">Patella caerulea</name>
    <name type="common">Rayed Mediterranean limpet</name>
    <dbReference type="NCBI Taxonomy" id="87958"/>
    <lineage>
        <taxon>Eukaryota</taxon>
        <taxon>Metazoa</taxon>
        <taxon>Spiralia</taxon>
        <taxon>Lophotrochozoa</taxon>
        <taxon>Mollusca</taxon>
        <taxon>Gastropoda</taxon>
        <taxon>Patellogastropoda</taxon>
        <taxon>Patelloidea</taxon>
        <taxon>Patellidae</taxon>
        <taxon>Patella</taxon>
    </lineage>
</organism>
<accession>A0AAN8Q1R0</accession>
<dbReference type="Gene3D" id="2.60.120.10">
    <property type="entry name" value="Jelly Rolls"/>
    <property type="match status" value="1"/>
</dbReference>
<evidence type="ECO:0000259" key="1">
    <source>
        <dbReference type="Pfam" id="PF07883"/>
    </source>
</evidence>
<dbReference type="Pfam" id="PF07883">
    <property type="entry name" value="Cupin_2"/>
    <property type="match status" value="1"/>
</dbReference>
<reference evidence="2 3" key="1">
    <citation type="submission" date="2024-01" db="EMBL/GenBank/DDBJ databases">
        <title>The genome of the rayed Mediterranean limpet Patella caerulea (Linnaeus, 1758).</title>
        <authorList>
            <person name="Anh-Thu Weber A."/>
            <person name="Halstead-Nussloch G."/>
        </authorList>
    </citation>
    <scope>NUCLEOTIDE SEQUENCE [LARGE SCALE GENOMIC DNA]</scope>
    <source>
        <strain evidence="2">AATW-2023a</strain>
        <tissue evidence="2">Whole specimen</tissue>
    </source>
</reference>
<protein>
    <recommendedName>
        <fullName evidence="1">Cupin type-2 domain-containing protein</fullName>
    </recommendedName>
</protein>
<dbReference type="InterPro" id="IPR014710">
    <property type="entry name" value="RmlC-like_jellyroll"/>
</dbReference>
<dbReference type="AlphaFoldDB" id="A0AAN8Q1R0"/>
<proteinExistence type="predicted"/>
<gene>
    <name evidence="2" type="ORF">SNE40_006994</name>
</gene>
<dbReference type="InterPro" id="IPR013096">
    <property type="entry name" value="Cupin_2"/>
</dbReference>
<dbReference type="InterPro" id="IPR011051">
    <property type="entry name" value="RmlC_Cupin_sf"/>
</dbReference>
<feature type="domain" description="Cupin type-2" evidence="1">
    <location>
        <begin position="65"/>
        <end position="131"/>
    </location>
</feature>
<dbReference type="PANTHER" id="PTHR40112:SF1">
    <property type="entry name" value="H2HPP ISOMERASE"/>
    <property type="match status" value="1"/>
</dbReference>
<evidence type="ECO:0000313" key="3">
    <source>
        <dbReference type="Proteomes" id="UP001347796"/>
    </source>
</evidence>
<dbReference type="InterPro" id="IPR052535">
    <property type="entry name" value="Bacilysin_H2HPP_isomerase"/>
</dbReference>